<evidence type="ECO:0000256" key="7">
    <source>
        <dbReference type="ARBA" id="ARBA00023209"/>
    </source>
</evidence>
<keyword evidence="5" id="KW-0808">Transferase</keyword>
<keyword evidence="6" id="KW-0443">Lipid metabolism</keyword>
<evidence type="ECO:0000256" key="4">
    <source>
        <dbReference type="ARBA" id="ARBA00022516"/>
    </source>
</evidence>
<accession>A0A132NIT0</accession>
<evidence type="ECO:0000256" key="5">
    <source>
        <dbReference type="ARBA" id="ARBA00022679"/>
    </source>
</evidence>
<comment type="subunit">
    <text evidence="10">Homodimer. Probably interacts with PlsY.</text>
</comment>
<name>A0A132NIT0_9ACTN</name>
<evidence type="ECO:0000256" key="8">
    <source>
        <dbReference type="ARBA" id="ARBA00023264"/>
    </source>
</evidence>
<keyword evidence="3" id="KW-0963">Cytoplasm</keyword>
<comment type="subcellular location">
    <subcellularLocation>
        <location evidence="2">Cytoplasm</location>
    </subcellularLocation>
</comment>
<evidence type="ECO:0000256" key="6">
    <source>
        <dbReference type="ARBA" id="ARBA00023098"/>
    </source>
</evidence>
<dbReference type="SUPFAM" id="SSF53659">
    <property type="entry name" value="Isocitrate/Isopropylmalate dehydrogenase-like"/>
    <property type="match status" value="1"/>
</dbReference>
<comment type="caution">
    <text evidence="11">The sequence shown here is derived from an EMBL/GenBank/DDBJ whole genome shotgun (WGS) entry which is preliminary data.</text>
</comment>
<evidence type="ECO:0000256" key="2">
    <source>
        <dbReference type="ARBA" id="ARBA00004496"/>
    </source>
</evidence>
<feature type="non-terminal residue" evidence="11">
    <location>
        <position position="69"/>
    </location>
</feature>
<dbReference type="GO" id="GO:0043811">
    <property type="term" value="F:phosphate:acyl-[acyl carrier protein] acyltransferase activity"/>
    <property type="evidence" value="ECO:0007669"/>
    <property type="project" value="UniProtKB-EC"/>
</dbReference>
<evidence type="ECO:0000313" key="12">
    <source>
        <dbReference type="Proteomes" id="UP000070598"/>
    </source>
</evidence>
<dbReference type="GO" id="GO:0005737">
    <property type="term" value="C:cytoplasm"/>
    <property type="evidence" value="ECO:0007669"/>
    <property type="project" value="UniProtKB-SubCell"/>
</dbReference>
<dbReference type="EMBL" id="JYIK01000682">
    <property type="protein sequence ID" value="KWX09923.1"/>
    <property type="molecule type" value="Genomic_DNA"/>
</dbReference>
<organism evidence="11 12">
    <name type="scientific">Carbonactinospora thermoautotrophica</name>
    <dbReference type="NCBI Taxonomy" id="1469144"/>
    <lineage>
        <taxon>Bacteria</taxon>
        <taxon>Bacillati</taxon>
        <taxon>Actinomycetota</taxon>
        <taxon>Actinomycetes</taxon>
        <taxon>Kitasatosporales</taxon>
        <taxon>Carbonactinosporaceae</taxon>
        <taxon>Carbonactinospora</taxon>
    </lineage>
</organism>
<dbReference type="Proteomes" id="UP000070598">
    <property type="component" value="Unassembled WGS sequence"/>
</dbReference>
<proteinExistence type="predicted"/>
<evidence type="ECO:0000313" key="11">
    <source>
        <dbReference type="EMBL" id="KWX09923.1"/>
    </source>
</evidence>
<dbReference type="Pfam" id="PF02504">
    <property type="entry name" value="FA_synthesis"/>
    <property type="match status" value="1"/>
</dbReference>
<dbReference type="InterPro" id="IPR003664">
    <property type="entry name" value="FA_synthesis"/>
</dbReference>
<sequence length="69" mass="7301">MPEQRVRVAVDAMGGDHAPAEIVAGAVAAARDHGLEIVLVGKEPEVRRLLTIHGVDGQVEVVPADQEVR</sequence>
<dbReference type="Gene3D" id="3.40.718.10">
    <property type="entry name" value="Isopropylmalate Dehydrogenase"/>
    <property type="match status" value="1"/>
</dbReference>
<keyword evidence="4" id="KW-0444">Lipid biosynthesis</keyword>
<gene>
    <name evidence="11" type="ORF">TR74_06730</name>
</gene>
<evidence type="ECO:0000256" key="10">
    <source>
        <dbReference type="ARBA" id="ARBA00046608"/>
    </source>
</evidence>
<evidence type="ECO:0000256" key="3">
    <source>
        <dbReference type="ARBA" id="ARBA00022490"/>
    </source>
</evidence>
<dbReference type="GO" id="GO:0006633">
    <property type="term" value="P:fatty acid biosynthetic process"/>
    <property type="evidence" value="ECO:0007669"/>
    <property type="project" value="InterPro"/>
</dbReference>
<dbReference type="PANTHER" id="PTHR30100:SF1">
    <property type="entry name" value="PHOSPHATE ACYLTRANSFERASE"/>
    <property type="match status" value="1"/>
</dbReference>
<evidence type="ECO:0000256" key="9">
    <source>
        <dbReference type="ARBA" id="ARBA00024069"/>
    </source>
</evidence>
<keyword evidence="7" id="KW-0594">Phospholipid biosynthesis</keyword>
<dbReference type="GO" id="GO:0008654">
    <property type="term" value="P:phospholipid biosynthetic process"/>
    <property type="evidence" value="ECO:0007669"/>
    <property type="project" value="UniProtKB-KW"/>
</dbReference>
<keyword evidence="8" id="KW-1208">Phospholipid metabolism</keyword>
<protein>
    <recommendedName>
        <fullName evidence="9">phosphate acyltransferase</fullName>
        <ecNumber evidence="9">2.3.1.274</ecNumber>
    </recommendedName>
</protein>
<dbReference type="EC" id="2.3.1.274" evidence="9"/>
<comment type="catalytic activity">
    <reaction evidence="1">
        <text>a fatty acyl-[ACP] + phosphate = an acyl phosphate + holo-[ACP]</text>
        <dbReference type="Rhea" id="RHEA:42292"/>
        <dbReference type="Rhea" id="RHEA-COMP:9685"/>
        <dbReference type="Rhea" id="RHEA-COMP:14125"/>
        <dbReference type="ChEBI" id="CHEBI:43474"/>
        <dbReference type="ChEBI" id="CHEBI:59918"/>
        <dbReference type="ChEBI" id="CHEBI:64479"/>
        <dbReference type="ChEBI" id="CHEBI:138651"/>
        <dbReference type="EC" id="2.3.1.274"/>
    </reaction>
</comment>
<dbReference type="AlphaFoldDB" id="A0A132NIT0"/>
<dbReference type="InterPro" id="IPR012281">
    <property type="entry name" value="Phospholipid_synth_PlsX-like"/>
</dbReference>
<dbReference type="PANTHER" id="PTHR30100">
    <property type="entry name" value="FATTY ACID/PHOSPHOLIPID SYNTHESIS PROTEIN PLSX"/>
    <property type="match status" value="1"/>
</dbReference>
<reference evidence="12" key="1">
    <citation type="submission" date="2015-02" db="EMBL/GenBank/DDBJ databases">
        <title>Physiological reanalysis, assessment of diazotrophy, and genome sequences of multiple isolates of Streptomyces thermoautotrophicus.</title>
        <authorList>
            <person name="MacKellar D.C."/>
            <person name="Lieber L."/>
            <person name="Norman J."/>
            <person name="Bolger A."/>
            <person name="Tobin C."/>
            <person name="Murray J.W."/>
            <person name="Friesen M."/>
            <person name="Prell J."/>
        </authorList>
    </citation>
    <scope>NUCLEOTIDE SEQUENCE [LARGE SCALE GENOMIC DNA]</scope>
    <source>
        <strain evidence="12">UBT1</strain>
    </source>
</reference>
<evidence type="ECO:0000256" key="1">
    <source>
        <dbReference type="ARBA" id="ARBA00001232"/>
    </source>
</evidence>